<evidence type="ECO:0000256" key="1">
    <source>
        <dbReference type="SAM" id="MobiDB-lite"/>
    </source>
</evidence>
<feature type="compositionally biased region" description="Basic and acidic residues" evidence="1">
    <location>
        <begin position="9"/>
        <end position="18"/>
    </location>
</feature>
<organism evidence="2 3">
    <name type="scientific">Protopolystoma xenopodis</name>
    <dbReference type="NCBI Taxonomy" id="117903"/>
    <lineage>
        <taxon>Eukaryota</taxon>
        <taxon>Metazoa</taxon>
        <taxon>Spiralia</taxon>
        <taxon>Lophotrochozoa</taxon>
        <taxon>Platyhelminthes</taxon>
        <taxon>Monogenea</taxon>
        <taxon>Polyopisthocotylea</taxon>
        <taxon>Polystomatidea</taxon>
        <taxon>Polystomatidae</taxon>
        <taxon>Protopolystoma</taxon>
    </lineage>
</organism>
<protein>
    <submittedName>
        <fullName evidence="2">Uncharacterized protein</fullName>
    </submittedName>
</protein>
<dbReference type="Proteomes" id="UP000784294">
    <property type="component" value="Unassembled WGS sequence"/>
</dbReference>
<feature type="region of interest" description="Disordered" evidence="1">
    <location>
        <begin position="194"/>
        <end position="214"/>
    </location>
</feature>
<proteinExistence type="predicted"/>
<keyword evidence="3" id="KW-1185">Reference proteome</keyword>
<feature type="compositionally biased region" description="Low complexity" evidence="1">
    <location>
        <begin position="195"/>
        <end position="205"/>
    </location>
</feature>
<dbReference type="AlphaFoldDB" id="A0A3S5CLW5"/>
<accession>A0A3S5CLW5</accession>
<name>A0A3S5CLW5_9PLAT</name>
<reference evidence="2" key="1">
    <citation type="submission" date="2018-11" db="EMBL/GenBank/DDBJ databases">
        <authorList>
            <consortium name="Pathogen Informatics"/>
        </authorList>
    </citation>
    <scope>NUCLEOTIDE SEQUENCE</scope>
</reference>
<evidence type="ECO:0000313" key="3">
    <source>
        <dbReference type="Proteomes" id="UP000784294"/>
    </source>
</evidence>
<comment type="caution">
    <text evidence="2">The sequence shown here is derived from an EMBL/GenBank/DDBJ whole genome shotgun (WGS) entry which is preliminary data.</text>
</comment>
<evidence type="ECO:0000313" key="2">
    <source>
        <dbReference type="EMBL" id="VEL19272.1"/>
    </source>
</evidence>
<dbReference type="EMBL" id="CAAALY010040859">
    <property type="protein sequence ID" value="VEL19272.1"/>
    <property type="molecule type" value="Genomic_DNA"/>
</dbReference>
<gene>
    <name evidence="2" type="ORF">PXEA_LOCUS12712</name>
</gene>
<feature type="compositionally biased region" description="Polar residues" evidence="1">
    <location>
        <begin position="31"/>
        <end position="49"/>
    </location>
</feature>
<feature type="region of interest" description="Disordered" evidence="1">
    <location>
        <begin position="1"/>
        <end position="49"/>
    </location>
</feature>
<sequence length="344" mass="37580">MSSSIIRSTFDKTEDRYTSNRQLKRAPEQYCNRSSAGNSAVGSPENSLSQGHRVLSAEHLYKNYAITDKNSSLNPGPLNGPFITAPVIPAFLSNGSNKSLTVCLTNPAGVQMTSLVAEDDKLTDIPLYPSHIQMNSVQQGPHLALLSPCQDRKAISTVKLASHNEVDKATDIPTNEYSYNYLFRQKTSLPTVADGLSSGSELESPSPSPGCSRRVHYTDSENKLTLNLDKIRRHKNNLFPPGPRFASECRLDSLQTIINDDNILMSSALVKALTEEIRDIKRTLNAANLSSCLSSFPGDIVPLTFSSLPPPSLTSFLRGSGSLSQIFTPNHTNRSPIELDLNTM</sequence>